<dbReference type="Proteomes" id="UP000727407">
    <property type="component" value="Unassembled WGS sequence"/>
</dbReference>
<keyword evidence="2" id="KW-1185">Reference proteome</keyword>
<proteinExistence type="predicted"/>
<feature type="non-terminal residue" evidence="1">
    <location>
        <position position="51"/>
    </location>
</feature>
<evidence type="ECO:0000313" key="2">
    <source>
        <dbReference type="Proteomes" id="UP000727407"/>
    </source>
</evidence>
<organism evidence="1 2">
    <name type="scientific">Clarias magur</name>
    <name type="common">Asian catfish</name>
    <name type="synonym">Macropteronotus magur</name>
    <dbReference type="NCBI Taxonomy" id="1594786"/>
    <lineage>
        <taxon>Eukaryota</taxon>
        <taxon>Metazoa</taxon>
        <taxon>Chordata</taxon>
        <taxon>Craniata</taxon>
        <taxon>Vertebrata</taxon>
        <taxon>Euteleostomi</taxon>
        <taxon>Actinopterygii</taxon>
        <taxon>Neopterygii</taxon>
        <taxon>Teleostei</taxon>
        <taxon>Ostariophysi</taxon>
        <taxon>Siluriformes</taxon>
        <taxon>Clariidae</taxon>
        <taxon>Clarias</taxon>
    </lineage>
</organism>
<reference evidence="1" key="1">
    <citation type="submission" date="2020-07" db="EMBL/GenBank/DDBJ databases">
        <title>Clarias magur genome sequencing, assembly and annotation.</title>
        <authorList>
            <person name="Kushwaha B."/>
            <person name="Kumar R."/>
            <person name="Das P."/>
            <person name="Joshi C.G."/>
            <person name="Kumar D."/>
            <person name="Nagpure N.S."/>
            <person name="Pandey M."/>
            <person name="Agarwal S."/>
            <person name="Srivastava S."/>
            <person name="Singh M."/>
            <person name="Sahoo L."/>
            <person name="Jayasankar P."/>
            <person name="Meher P.K."/>
            <person name="Koringa P.G."/>
            <person name="Iquebal M.A."/>
            <person name="Das S.P."/>
            <person name="Bit A."/>
            <person name="Patnaik S."/>
            <person name="Patel N."/>
            <person name="Shah T.M."/>
            <person name="Hinsu A."/>
            <person name="Jena J.K."/>
        </authorList>
    </citation>
    <scope>NUCLEOTIDE SEQUENCE</scope>
    <source>
        <strain evidence="1">CIFAMagur01</strain>
        <tissue evidence="1">Testis</tissue>
    </source>
</reference>
<protein>
    <submittedName>
        <fullName evidence="1">von Willebrand factor A domain-containing protein 5A</fullName>
    </submittedName>
</protein>
<dbReference type="AlphaFoldDB" id="A0A8J4UH93"/>
<gene>
    <name evidence="1" type="ORF">DAT39_015064</name>
</gene>
<name>A0A8J4UH93_CLAMG</name>
<feature type="non-terminal residue" evidence="1">
    <location>
        <position position="1"/>
    </location>
</feature>
<dbReference type="EMBL" id="QNUK01000333">
    <property type="protein sequence ID" value="KAF5895222.1"/>
    <property type="molecule type" value="Genomic_DNA"/>
</dbReference>
<accession>A0A8J4UH93</accession>
<comment type="caution">
    <text evidence="1">The sequence shown here is derived from an EMBL/GenBank/DDBJ whole genome shotgun (WGS) entry which is preliminary data.</text>
</comment>
<sequence>RAVERAAPCWCHPNEQMLSCSWLLGILGRVCWLDGGSVRGVPKASGPHHAP</sequence>
<evidence type="ECO:0000313" key="1">
    <source>
        <dbReference type="EMBL" id="KAF5895222.1"/>
    </source>
</evidence>